<dbReference type="InterPro" id="IPR036691">
    <property type="entry name" value="Endo/exonu/phosph_ase_sf"/>
</dbReference>
<reference evidence="2" key="1">
    <citation type="journal article" date="2014" name="Int. J. Syst. Evol. Microbiol.">
        <title>Complete genome sequence of Corynebacterium casei LMG S-19264T (=DSM 44701T), isolated from a smear-ripened cheese.</title>
        <authorList>
            <consortium name="US DOE Joint Genome Institute (JGI-PGF)"/>
            <person name="Walter F."/>
            <person name="Albersmeier A."/>
            <person name="Kalinowski J."/>
            <person name="Ruckert C."/>
        </authorList>
    </citation>
    <scope>NUCLEOTIDE SEQUENCE</scope>
    <source>
        <strain evidence="2">CGMCC 1.12751</strain>
    </source>
</reference>
<dbReference type="Pfam" id="PF19580">
    <property type="entry name" value="Exo_endo_phos_3"/>
    <property type="match status" value="1"/>
</dbReference>
<protein>
    <submittedName>
        <fullName evidence="2">Endonuclease</fullName>
    </submittedName>
</protein>
<evidence type="ECO:0000259" key="1">
    <source>
        <dbReference type="Pfam" id="PF19580"/>
    </source>
</evidence>
<dbReference type="Gene3D" id="3.60.10.10">
    <property type="entry name" value="Endonuclease/exonuclease/phosphatase"/>
    <property type="match status" value="1"/>
</dbReference>
<dbReference type="PANTHER" id="PTHR42834">
    <property type="entry name" value="ENDONUCLEASE/EXONUCLEASE/PHOSPHATASE FAMILY PROTEIN (AFU_ORTHOLOGUE AFUA_3G09210)"/>
    <property type="match status" value="1"/>
</dbReference>
<organism evidence="2 3">
    <name type="scientific">Bizionia arctica</name>
    <dbReference type="NCBI Taxonomy" id="1495645"/>
    <lineage>
        <taxon>Bacteria</taxon>
        <taxon>Pseudomonadati</taxon>
        <taxon>Bacteroidota</taxon>
        <taxon>Flavobacteriia</taxon>
        <taxon>Flavobacteriales</taxon>
        <taxon>Flavobacteriaceae</taxon>
        <taxon>Bizionia</taxon>
    </lineage>
</organism>
<dbReference type="Proteomes" id="UP000625976">
    <property type="component" value="Unassembled WGS sequence"/>
</dbReference>
<evidence type="ECO:0000313" key="2">
    <source>
        <dbReference type="EMBL" id="GGG38587.1"/>
    </source>
</evidence>
<proteinExistence type="predicted"/>
<feature type="domain" description="Endonuclease/exonuclease/phosphatase" evidence="1">
    <location>
        <begin position="3"/>
        <end position="300"/>
    </location>
</feature>
<dbReference type="AlphaFoldDB" id="A0A917GCZ6"/>
<gene>
    <name evidence="2" type="ORF">GCM10010976_07920</name>
</gene>
<accession>A0A917GCZ6</accession>
<name>A0A917GCZ6_9FLAO</name>
<keyword evidence="2" id="KW-0255">Endonuclease</keyword>
<dbReference type="EMBL" id="BMFQ01000001">
    <property type="protein sequence ID" value="GGG38587.1"/>
    <property type="molecule type" value="Genomic_DNA"/>
</dbReference>
<dbReference type="SUPFAM" id="SSF56219">
    <property type="entry name" value="DNase I-like"/>
    <property type="match status" value="1"/>
</dbReference>
<dbReference type="PANTHER" id="PTHR42834:SF1">
    <property type="entry name" value="ENDONUCLEASE_EXONUCLEASE_PHOSPHATASE FAMILY PROTEIN (AFU_ORTHOLOGUE AFUA_3G09210)"/>
    <property type="match status" value="1"/>
</dbReference>
<reference evidence="2" key="2">
    <citation type="submission" date="2020-09" db="EMBL/GenBank/DDBJ databases">
        <authorList>
            <person name="Sun Q."/>
            <person name="Zhou Y."/>
        </authorList>
    </citation>
    <scope>NUCLEOTIDE SEQUENCE</scope>
    <source>
        <strain evidence="2">CGMCC 1.12751</strain>
    </source>
</reference>
<sequence>MHSIAFYNTENFFEAPKKSHADTDRKWTEKRYAEKLKNIGLTISKIGRAETDQHPTLIGLAEIQGQTVLQDLIQLDLLKDCHYDFVFFKSKDERAMDVALLYDTRIFNVESSRAFSIELFDDLGNREYKRDILLVTGVLNEVKIHVLVNHWPSKRESEKLTEPKRLIASNKVSEIISTIIKEDEKALIIVMGDFNDNPTSKSVKRLVYDFKLQNPFEPLRSFSKGSIHNSRQWHLFDQILLSETFFNPEKNSIAFKRAHIFDAEFLKNTEGKHKGTPKRTFKGPTYYGGYSDHFPVYVILGT</sequence>
<dbReference type="RefSeq" id="WP_188462072.1">
    <property type="nucleotide sequence ID" value="NZ_BMFQ01000001.1"/>
</dbReference>
<dbReference type="GO" id="GO:0004519">
    <property type="term" value="F:endonuclease activity"/>
    <property type="evidence" value="ECO:0007669"/>
    <property type="project" value="UniProtKB-KW"/>
</dbReference>
<keyword evidence="2" id="KW-0540">Nuclease</keyword>
<evidence type="ECO:0000313" key="3">
    <source>
        <dbReference type="Proteomes" id="UP000625976"/>
    </source>
</evidence>
<keyword evidence="2" id="KW-0378">Hydrolase</keyword>
<comment type="caution">
    <text evidence="2">The sequence shown here is derived from an EMBL/GenBank/DDBJ whole genome shotgun (WGS) entry which is preliminary data.</text>
</comment>
<dbReference type="InterPro" id="IPR005135">
    <property type="entry name" value="Endo/exonuclease/phosphatase"/>
</dbReference>
<keyword evidence="3" id="KW-1185">Reference proteome</keyword>